<keyword evidence="3" id="KW-0206">Cytoskeleton</keyword>
<dbReference type="GO" id="GO:0005856">
    <property type="term" value="C:cytoskeleton"/>
    <property type="evidence" value="ECO:0007669"/>
    <property type="project" value="UniProtKB-SubCell"/>
</dbReference>
<evidence type="ECO:0000313" key="6">
    <source>
        <dbReference type="Proteomes" id="UP000594262"/>
    </source>
</evidence>
<keyword evidence="2" id="KW-0963">Cytoplasm</keyword>
<dbReference type="OrthoDB" id="2163268at2759"/>
<accession>A0A7M5UZW4</accession>
<feature type="compositionally biased region" description="Acidic residues" evidence="4">
    <location>
        <begin position="30"/>
        <end position="40"/>
    </location>
</feature>
<reference evidence="5" key="1">
    <citation type="submission" date="2021-01" db="UniProtKB">
        <authorList>
            <consortium name="EnsemblMetazoa"/>
        </authorList>
    </citation>
    <scope>IDENTIFICATION</scope>
</reference>
<protein>
    <recommendedName>
        <fullName evidence="7">Tropomodulin</fullName>
    </recommendedName>
</protein>
<dbReference type="InterPro" id="IPR032675">
    <property type="entry name" value="LRR_dom_sf"/>
</dbReference>
<evidence type="ECO:0000256" key="4">
    <source>
        <dbReference type="SAM" id="MobiDB-lite"/>
    </source>
</evidence>
<organism evidence="5 6">
    <name type="scientific">Clytia hemisphaerica</name>
    <dbReference type="NCBI Taxonomy" id="252671"/>
    <lineage>
        <taxon>Eukaryota</taxon>
        <taxon>Metazoa</taxon>
        <taxon>Cnidaria</taxon>
        <taxon>Hydrozoa</taxon>
        <taxon>Hydroidolina</taxon>
        <taxon>Leptothecata</taxon>
        <taxon>Obeliida</taxon>
        <taxon>Clytiidae</taxon>
        <taxon>Clytia</taxon>
    </lineage>
</organism>
<dbReference type="AlphaFoldDB" id="A0A7M5UZW4"/>
<evidence type="ECO:0000313" key="5">
    <source>
        <dbReference type="EnsemblMetazoa" id="CLYHEMP001168.1"/>
    </source>
</evidence>
<name>A0A7M5UZW4_9CNID</name>
<feature type="region of interest" description="Disordered" evidence="4">
    <location>
        <begin position="30"/>
        <end position="60"/>
    </location>
</feature>
<dbReference type="RefSeq" id="XP_066912396.1">
    <property type="nucleotide sequence ID" value="XM_067056295.1"/>
</dbReference>
<dbReference type="InterPro" id="IPR004934">
    <property type="entry name" value="TMOD"/>
</dbReference>
<dbReference type="PANTHER" id="PTHR10901:SF6">
    <property type="entry name" value="TROPOMODULIN, ISOFORM N"/>
    <property type="match status" value="1"/>
</dbReference>
<dbReference type="SMART" id="SM00368">
    <property type="entry name" value="LRR_RI"/>
    <property type="match status" value="3"/>
</dbReference>
<dbReference type="Proteomes" id="UP000594262">
    <property type="component" value="Unplaced"/>
</dbReference>
<proteinExistence type="predicted"/>
<dbReference type="GeneID" id="136799576"/>
<dbReference type="Gene3D" id="3.80.10.10">
    <property type="entry name" value="Ribonuclease Inhibitor"/>
    <property type="match status" value="1"/>
</dbReference>
<dbReference type="GO" id="GO:0007015">
    <property type="term" value="P:actin filament organization"/>
    <property type="evidence" value="ECO:0007669"/>
    <property type="project" value="TreeGrafter"/>
</dbReference>
<evidence type="ECO:0000256" key="3">
    <source>
        <dbReference type="ARBA" id="ARBA00023212"/>
    </source>
</evidence>
<dbReference type="GO" id="GO:0005523">
    <property type="term" value="F:tropomyosin binding"/>
    <property type="evidence" value="ECO:0007669"/>
    <property type="project" value="InterPro"/>
</dbReference>
<keyword evidence="6" id="KW-1185">Reference proteome</keyword>
<sequence length="355" mass="40251">MAKVRNKNFLTEEEKDLFDGLTADEIAEFNQDLDEKDEDLLPAGLRGEDQTTKDPTGPFDREKLMTYLKDEAVSQPDLQDPHYVPFEKKTRGRVFKKKEKSKTTTPLLPDDLSDVLDAASEDDLLELAAVLGIHGMLTQKQSETADEDKTWDSLKGSGLRKYKGGITKATKVKEYTDNEAVNELDMEEALAKLKAGDETLEELNLNNHQEVTEDILMDIVEHLKNNTSLKKLHLANTQMKDHIGEELAEALKSNTTLEILNLESNFLKAESVMALLKVIEVNESLKELKLANQYNKIGHKAEQAMAKSLAKNTTILRFGYNFDSRGPRHTCNKYVMRNNDIDRQKRQEAKRQNGN</sequence>
<dbReference type="GO" id="GO:0051694">
    <property type="term" value="P:pointed-end actin filament capping"/>
    <property type="evidence" value="ECO:0007669"/>
    <property type="project" value="InterPro"/>
</dbReference>
<evidence type="ECO:0008006" key="7">
    <source>
        <dbReference type="Google" id="ProtNLM"/>
    </source>
</evidence>
<comment type="subcellular location">
    <subcellularLocation>
        <location evidence="1">Cytoplasm</location>
        <location evidence="1">Cytoskeleton</location>
    </subcellularLocation>
</comment>
<dbReference type="SUPFAM" id="SSF52047">
    <property type="entry name" value="RNI-like"/>
    <property type="match status" value="1"/>
</dbReference>
<dbReference type="PANTHER" id="PTHR10901">
    <property type="entry name" value="TROPOMODULIN"/>
    <property type="match status" value="1"/>
</dbReference>
<dbReference type="EnsemblMetazoa" id="CLYHEMT001168.1">
    <property type="protein sequence ID" value="CLYHEMP001168.1"/>
    <property type="gene ID" value="CLYHEMG001168"/>
</dbReference>
<evidence type="ECO:0000256" key="1">
    <source>
        <dbReference type="ARBA" id="ARBA00004245"/>
    </source>
</evidence>
<evidence type="ECO:0000256" key="2">
    <source>
        <dbReference type="ARBA" id="ARBA00022490"/>
    </source>
</evidence>
<dbReference type="Pfam" id="PF03250">
    <property type="entry name" value="Tropomodulin"/>
    <property type="match status" value="1"/>
</dbReference>